<dbReference type="AlphaFoldDB" id="A0A1N7IXV0"/>
<sequence>MLLSYKISRLSTAIGLATCLLAGNAVAAEPAQCNTVHFTDPGWSDISSTNALASTVLQGLGYSTEISILGVPIGFEGMKGKEIDVFLGNWMPAQQKFIDKYAAADAIDVVGENLTGAKFTLAVPRYAYDAGVKDFSDLAEFGDKFRQRIYGIEAGSPANQLLQKMIDSGDFDLAKWRLVESGEQGVMSQVKREIKRQQFIVFLGWEPHPMNSNFDMAYLTGGDKYFGADFGGATIQTVTRKGYREECGNVGKLLTNLKFTLAMENQMMGFIIDDEQSPAEAAQKYLKANPEVLDSWLAGVTTIDGDNGLSAVQKHLGL</sequence>
<dbReference type="GO" id="GO:0033265">
    <property type="term" value="F:choline binding"/>
    <property type="evidence" value="ECO:0007669"/>
    <property type="project" value="InterPro"/>
</dbReference>
<dbReference type="RefSeq" id="WP_054342500.1">
    <property type="nucleotide sequence ID" value="NZ_FTOE01000001.1"/>
</dbReference>
<dbReference type="SUPFAM" id="SSF53850">
    <property type="entry name" value="Periplasmic binding protein-like II"/>
    <property type="match status" value="1"/>
</dbReference>
<dbReference type="GO" id="GO:0015871">
    <property type="term" value="P:choline transport"/>
    <property type="evidence" value="ECO:0007669"/>
    <property type="project" value="InterPro"/>
</dbReference>
<evidence type="ECO:0000313" key="3">
    <source>
        <dbReference type="EMBL" id="SIS41827.1"/>
    </source>
</evidence>
<dbReference type="GO" id="GO:0022857">
    <property type="term" value="F:transmembrane transporter activity"/>
    <property type="evidence" value="ECO:0007669"/>
    <property type="project" value="InterPro"/>
</dbReference>
<dbReference type="Proteomes" id="UP000185999">
    <property type="component" value="Unassembled WGS sequence"/>
</dbReference>
<evidence type="ECO:0000313" key="4">
    <source>
        <dbReference type="Proteomes" id="UP000185999"/>
    </source>
</evidence>
<dbReference type="OrthoDB" id="9787902at2"/>
<name>A0A1N7IXV0_9GAMM</name>
<dbReference type="InterPro" id="IPR007210">
    <property type="entry name" value="ABC_Gly_betaine_transp_sub-bd"/>
</dbReference>
<feature type="domain" description="ABC-type glycine betaine transport system substrate-binding" evidence="2">
    <location>
        <begin position="35"/>
        <end position="287"/>
    </location>
</feature>
<dbReference type="Gene3D" id="3.40.190.100">
    <property type="entry name" value="Glycine betaine-binding periplasmic protein, domain 2"/>
    <property type="match status" value="1"/>
</dbReference>
<gene>
    <name evidence="3" type="ORF">SAMN05421760_101284</name>
</gene>
<dbReference type="STRING" id="619304.SAMN05421760_101284"/>
<dbReference type="NCBIfam" id="TIGR03414">
    <property type="entry name" value="ABC_choline_bnd"/>
    <property type="match status" value="1"/>
</dbReference>
<dbReference type="CDD" id="cd13640">
    <property type="entry name" value="PBP2_ChoX"/>
    <property type="match status" value="1"/>
</dbReference>
<dbReference type="GO" id="GO:0043190">
    <property type="term" value="C:ATP-binding cassette (ABC) transporter complex"/>
    <property type="evidence" value="ECO:0007669"/>
    <property type="project" value="InterPro"/>
</dbReference>
<evidence type="ECO:0000259" key="2">
    <source>
        <dbReference type="Pfam" id="PF04069"/>
    </source>
</evidence>
<keyword evidence="1" id="KW-0732">Signal</keyword>
<keyword evidence="4" id="KW-1185">Reference proteome</keyword>
<dbReference type="GO" id="GO:0042597">
    <property type="term" value="C:periplasmic space"/>
    <property type="evidence" value="ECO:0007669"/>
    <property type="project" value="InterPro"/>
</dbReference>
<dbReference type="Pfam" id="PF04069">
    <property type="entry name" value="OpuAC"/>
    <property type="match status" value="1"/>
</dbReference>
<proteinExistence type="predicted"/>
<accession>A0A1N7IXV0</accession>
<organism evidence="3 4">
    <name type="scientific">Neptunomonas antarctica</name>
    <dbReference type="NCBI Taxonomy" id="619304"/>
    <lineage>
        <taxon>Bacteria</taxon>
        <taxon>Pseudomonadati</taxon>
        <taxon>Pseudomonadota</taxon>
        <taxon>Gammaproteobacteria</taxon>
        <taxon>Oceanospirillales</taxon>
        <taxon>Oceanospirillaceae</taxon>
        <taxon>Neptunomonas</taxon>
    </lineage>
</organism>
<feature type="chain" id="PRO_5009942873" evidence="1">
    <location>
        <begin position="28"/>
        <end position="318"/>
    </location>
</feature>
<feature type="signal peptide" evidence="1">
    <location>
        <begin position="1"/>
        <end position="27"/>
    </location>
</feature>
<protein>
    <submittedName>
        <fullName evidence="3">Glycine betaine/proline transport system substrate-binding protein</fullName>
    </submittedName>
</protein>
<evidence type="ECO:0000256" key="1">
    <source>
        <dbReference type="SAM" id="SignalP"/>
    </source>
</evidence>
<dbReference type="EMBL" id="FTOE01000001">
    <property type="protein sequence ID" value="SIS41827.1"/>
    <property type="molecule type" value="Genomic_DNA"/>
</dbReference>
<reference evidence="4" key="1">
    <citation type="submission" date="2017-01" db="EMBL/GenBank/DDBJ databases">
        <authorList>
            <person name="Varghese N."/>
            <person name="Submissions S."/>
        </authorList>
    </citation>
    <scope>NUCLEOTIDE SEQUENCE [LARGE SCALE GENOMIC DNA]</scope>
    <source>
        <strain evidence="4">DSM 22306</strain>
    </source>
</reference>
<dbReference type="Gene3D" id="3.40.190.10">
    <property type="entry name" value="Periplasmic binding protein-like II"/>
    <property type="match status" value="1"/>
</dbReference>
<dbReference type="InterPro" id="IPR017783">
    <property type="entry name" value="ABC_choline_sub-bd"/>
</dbReference>